<proteinExistence type="predicted"/>
<feature type="chain" id="PRO_5041435004" evidence="2">
    <location>
        <begin position="23"/>
        <end position="572"/>
    </location>
</feature>
<keyword evidence="1" id="KW-0472">Membrane</keyword>
<keyword evidence="2" id="KW-0732">Signal</keyword>
<evidence type="ECO:0000256" key="2">
    <source>
        <dbReference type="SAM" id="SignalP"/>
    </source>
</evidence>
<keyword evidence="4" id="KW-1185">Reference proteome</keyword>
<feature type="signal peptide" evidence="2">
    <location>
        <begin position="1"/>
        <end position="22"/>
    </location>
</feature>
<feature type="transmembrane region" description="Helical" evidence="1">
    <location>
        <begin position="529"/>
        <end position="549"/>
    </location>
</feature>
<comment type="caution">
    <text evidence="3">The sequence shown here is derived from an EMBL/GenBank/DDBJ whole genome shotgun (WGS) entry which is preliminary data.</text>
</comment>
<dbReference type="AlphaFoldDB" id="A0AA36NGU2"/>
<evidence type="ECO:0000313" key="3">
    <source>
        <dbReference type="EMBL" id="CAJ1406537.1"/>
    </source>
</evidence>
<evidence type="ECO:0000313" key="4">
    <source>
        <dbReference type="Proteomes" id="UP001178507"/>
    </source>
</evidence>
<gene>
    <name evidence="3" type="ORF">EVOR1521_LOCUS28478</name>
</gene>
<accession>A0AA36NGU2</accession>
<keyword evidence="1" id="KW-1133">Transmembrane helix</keyword>
<organism evidence="3 4">
    <name type="scientific">Effrenium voratum</name>
    <dbReference type="NCBI Taxonomy" id="2562239"/>
    <lineage>
        <taxon>Eukaryota</taxon>
        <taxon>Sar</taxon>
        <taxon>Alveolata</taxon>
        <taxon>Dinophyceae</taxon>
        <taxon>Suessiales</taxon>
        <taxon>Symbiodiniaceae</taxon>
        <taxon>Effrenium</taxon>
    </lineage>
</organism>
<dbReference type="Proteomes" id="UP001178507">
    <property type="component" value="Unassembled WGS sequence"/>
</dbReference>
<dbReference type="EMBL" id="CAUJNA010003636">
    <property type="protein sequence ID" value="CAJ1406537.1"/>
    <property type="molecule type" value="Genomic_DNA"/>
</dbReference>
<protein>
    <submittedName>
        <fullName evidence="3">Uncharacterized protein</fullName>
    </submittedName>
</protein>
<keyword evidence="1" id="KW-0812">Transmembrane</keyword>
<reference evidence="3" key="1">
    <citation type="submission" date="2023-08" db="EMBL/GenBank/DDBJ databases">
        <authorList>
            <person name="Chen Y."/>
            <person name="Shah S."/>
            <person name="Dougan E. K."/>
            <person name="Thang M."/>
            <person name="Chan C."/>
        </authorList>
    </citation>
    <scope>NUCLEOTIDE SEQUENCE</scope>
</reference>
<sequence>MARAGRCLQMAICLLAAHSANADTFKEKKGLRAPQSNAAAFRTEVRNAMDEALGCGGEVSDEHLQAIEEVLLPMYVTLPKNGFDRIERRSLRYLAYRYFHRKSALVVHGFEPTRVVNDSSWGAAAILSEQVPGYVESVLESSHAAEHGFDIHDAAHMVAVLEQLIFDSESSLLEKVYNLQHKPMTRALSDQGLQQLLEAYIAIWMAGDDVISVLGNNRELAEIFPHWDFILKFVRGQIQALQHQRQTPVSSARKGGNALLKRFSFEDAHTVVGGITKSFASFWESECRAMKHKLVTLDRKRTGRVPLAKFYGKSLKDDEWRFGESESYLRELGALDETSWLGKQVIIPNYIQGASNCIVTANHYSVCCINECEPIMADIEAEVAGPFAEVEHLMSLVGNMTALTTLEDEVDVHLDKSLVAQLQAIAKEHGGKVPIHGRLFAQWLHYVFPRDCAFPYKSGQTQALSPSQFGNGYLASEDEMETHAKDTTAEIPLATMKREELHWMSQWSEEEELIVSYEGHITAGKSLEFLKVLGFGCFAVAVLIGGISFNRKGQVSNQPFLLPGAGSKTHFV</sequence>
<name>A0AA36NGU2_9DINO</name>
<evidence type="ECO:0000256" key="1">
    <source>
        <dbReference type="SAM" id="Phobius"/>
    </source>
</evidence>